<reference evidence="1 2" key="1">
    <citation type="submission" date="2021-03" db="EMBL/GenBank/DDBJ databases">
        <title>novel species isolated from a fishpond in China.</title>
        <authorList>
            <person name="Lu H."/>
            <person name="Cai Z."/>
        </authorList>
    </citation>
    <scope>NUCLEOTIDE SEQUENCE [LARGE SCALE GENOMIC DNA]</scope>
    <source>
        <strain evidence="1 2">Y57</strain>
    </source>
</reference>
<organism evidence="1 2">
    <name type="scientific">Bowmanella yangjiangensis</name>
    <dbReference type="NCBI Taxonomy" id="2811230"/>
    <lineage>
        <taxon>Bacteria</taxon>
        <taxon>Pseudomonadati</taxon>
        <taxon>Pseudomonadota</taxon>
        <taxon>Gammaproteobacteria</taxon>
        <taxon>Alteromonadales</taxon>
        <taxon>Alteromonadaceae</taxon>
        <taxon>Bowmanella</taxon>
    </lineage>
</organism>
<proteinExistence type="predicted"/>
<accession>A0ABS3D1V3</accession>
<name>A0ABS3D1V3_9ALTE</name>
<protein>
    <submittedName>
        <fullName evidence="1">Uncharacterized protein</fullName>
    </submittedName>
</protein>
<evidence type="ECO:0000313" key="1">
    <source>
        <dbReference type="EMBL" id="MBN7823337.1"/>
    </source>
</evidence>
<dbReference type="RefSeq" id="WP_206597076.1">
    <property type="nucleotide sequence ID" value="NZ_JAFKCS010000619.1"/>
</dbReference>
<gene>
    <name evidence="1" type="ORF">J0A65_25955</name>
</gene>
<feature type="non-terminal residue" evidence="1">
    <location>
        <position position="1"/>
    </location>
</feature>
<keyword evidence="2" id="KW-1185">Reference proteome</keyword>
<dbReference type="Proteomes" id="UP000663992">
    <property type="component" value="Unassembled WGS sequence"/>
</dbReference>
<evidence type="ECO:0000313" key="2">
    <source>
        <dbReference type="Proteomes" id="UP000663992"/>
    </source>
</evidence>
<dbReference type="EMBL" id="JAFKCS010000619">
    <property type="protein sequence ID" value="MBN7823337.1"/>
    <property type="molecule type" value="Genomic_DNA"/>
</dbReference>
<comment type="caution">
    <text evidence="1">The sequence shown here is derived from an EMBL/GenBank/DDBJ whole genome shotgun (WGS) entry which is preliminary data.</text>
</comment>
<sequence>RHDRPVPVEVSRPIYGKALPWSKPVNSLLRWLLHRQMATEIFWAGSTNLVQSRLKPLPRSVRLRAVWFRPQTRRRRFSGELFHRG</sequence>